<dbReference type="InterPro" id="IPR017500">
    <property type="entry name" value="Phage_infect_YhgE_N"/>
</dbReference>
<evidence type="ECO:0000313" key="8">
    <source>
        <dbReference type="EMBL" id="MEE3853003.1"/>
    </source>
</evidence>
<comment type="subcellular location">
    <subcellularLocation>
        <location evidence="1">Membrane</location>
        <topology evidence="1">Multi-pass membrane protein</topology>
    </subcellularLocation>
</comment>
<dbReference type="PANTHER" id="PTHR43077:SF5">
    <property type="entry name" value="PHAGE INFECTION PROTEIN"/>
    <property type="match status" value="1"/>
</dbReference>
<dbReference type="InterPro" id="IPR023908">
    <property type="entry name" value="xxxLxxG_rpt"/>
</dbReference>
<gene>
    <name evidence="8" type="ORF">VZC37_21890</name>
</gene>
<evidence type="ECO:0000256" key="6">
    <source>
        <dbReference type="SAM" id="Phobius"/>
    </source>
</evidence>
<evidence type="ECO:0000256" key="4">
    <source>
        <dbReference type="ARBA" id="ARBA00023136"/>
    </source>
</evidence>
<name>A0ABU7MJP0_9ACTN</name>
<comment type="caution">
    <text evidence="8">The sequence shown here is derived from an EMBL/GenBank/DDBJ whole genome shotgun (WGS) entry which is preliminary data.</text>
</comment>
<dbReference type="NCBIfam" id="TIGR03061">
    <property type="entry name" value="pip_yhgE_Nterm"/>
    <property type="match status" value="1"/>
</dbReference>
<dbReference type="EMBL" id="JAZDUF010000008">
    <property type="protein sequence ID" value="MEE3853003.1"/>
    <property type="molecule type" value="Genomic_DNA"/>
</dbReference>
<keyword evidence="2 6" id="KW-0812">Transmembrane</keyword>
<evidence type="ECO:0000256" key="3">
    <source>
        <dbReference type="ARBA" id="ARBA00022989"/>
    </source>
</evidence>
<dbReference type="PANTHER" id="PTHR43077">
    <property type="entry name" value="TRANSPORT PERMEASE YVFS-RELATED"/>
    <property type="match status" value="1"/>
</dbReference>
<evidence type="ECO:0000313" key="9">
    <source>
        <dbReference type="Proteomes" id="UP001347146"/>
    </source>
</evidence>
<organism evidence="8 9">
    <name type="scientific">Gordonia sesuvii</name>
    <dbReference type="NCBI Taxonomy" id="3116777"/>
    <lineage>
        <taxon>Bacteria</taxon>
        <taxon>Bacillati</taxon>
        <taxon>Actinomycetota</taxon>
        <taxon>Actinomycetes</taxon>
        <taxon>Mycobacteriales</taxon>
        <taxon>Gordoniaceae</taxon>
        <taxon>Gordonia</taxon>
    </lineage>
</organism>
<proteinExistence type="predicted"/>
<feature type="transmembrane region" description="Helical" evidence="6">
    <location>
        <begin position="438"/>
        <end position="457"/>
    </location>
</feature>
<dbReference type="RefSeq" id="WP_330435740.1">
    <property type="nucleotide sequence ID" value="NZ_JAZDUF010000008.1"/>
</dbReference>
<accession>A0ABU7MJP0</accession>
<feature type="transmembrane region" description="Helical" evidence="6">
    <location>
        <begin position="591"/>
        <end position="612"/>
    </location>
</feature>
<keyword evidence="4 6" id="KW-0472">Membrane</keyword>
<protein>
    <submittedName>
        <fullName evidence="8">YhgE/Pip domain-containing protein</fullName>
    </submittedName>
</protein>
<evidence type="ECO:0000259" key="7">
    <source>
        <dbReference type="Pfam" id="PF12698"/>
    </source>
</evidence>
<evidence type="ECO:0000256" key="5">
    <source>
        <dbReference type="SAM" id="MobiDB-lite"/>
    </source>
</evidence>
<evidence type="ECO:0000256" key="1">
    <source>
        <dbReference type="ARBA" id="ARBA00004141"/>
    </source>
</evidence>
<feature type="transmembrane region" description="Helical" evidence="6">
    <location>
        <begin position="510"/>
        <end position="537"/>
    </location>
</feature>
<dbReference type="Gene3D" id="1.10.287.950">
    <property type="entry name" value="Methyl-accepting chemotaxis protein"/>
    <property type="match status" value="2"/>
</dbReference>
<feature type="transmembrane region" description="Helical" evidence="6">
    <location>
        <begin position="477"/>
        <end position="498"/>
    </location>
</feature>
<dbReference type="NCBIfam" id="TIGR03057">
    <property type="entry name" value="xxxLxxG_by_4"/>
    <property type="match status" value="4"/>
</dbReference>
<evidence type="ECO:0000256" key="2">
    <source>
        <dbReference type="ARBA" id="ARBA00022692"/>
    </source>
</evidence>
<reference evidence="8 9" key="1">
    <citation type="submission" date="2024-01" db="EMBL/GenBank/DDBJ databases">
        <title>Draft genome sequence of Gordonia sp. LSe1-13.</title>
        <authorList>
            <person name="Suphannarot A."/>
            <person name="Mingma R."/>
        </authorList>
    </citation>
    <scope>NUCLEOTIDE SEQUENCE [LARGE SCALE GENOMIC DNA]</scope>
    <source>
        <strain evidence="8 9">LSe1-13</strain>
    </source>
</reference>
<dbReference type="InterPro" id="IPR013525">
    <property type="entry name" value="ABC2_TM"/>
</dbReference>
<feature type="region of interest" description="Disordered" evidence="5">
    <location>
        <begin position="618"/>
        <end position="642"/>
    </location>
</feature>
<keyword evidence="3 6" id="KW-1133">Transmembrane helix</keyword>
<dbReference type="Pfam" id="PF12698">
    <property type="entry name" value="ABC2_membrane_3"/>
    <property type="match status" value="1"/>
</dbReference>
<feature type="transmembrane region" description="Helical" evidence="6">
    <location>
        <begin position="549"/>
        <end position="571"/>
    </location>
</feature>
<feature type="domain" description="ABC-2 type transporter transmembrane" evidence="7">
    <location>
        <begin position="24"/>
        <end position="157"/>
    </location>
</feature>
<feature type="transmembrane region" description="Helical" evidence="6">
    <location>
        <begin position="21"/>
        <end position="42"/>
    </location>
</feature>
<keyword evidence="9" id="KW-1185">Reference proteome</keyword>
<sequence>MSETPPQISRSLLQRSRLARVIVAVVVTVPLVVSALYMWIMWDPTKKVDRLPVAVVNADIAVGEADSRISAGEDVTNNLLETGALDFRPVERAQAMSGLAAGDYYFVLEIPEDFSSTLAGIGDTSVAPALITVTFNDNNNIKASSIGAAAMGKISAAVLEGVSATTVGTVLDGVGELGGGLQEAADGSVRLHAGTQQLSDGVDELTTGIVTQLAPGVQRATAGSQQLAAGAGELSEGLVTLQGGTDRLGSGADQVADGIEQLVGRVDIASLRSAIANLRSTVPPGSPAAQAVTPLDRNLATVDELLDGLSRLQSGSRQIATELNDPSAAYRSGVDRLVAGGRQLNTGSGELAQGMNELSSGTSELAAGATRLQDGTDQVDDGAQALADGLTEGAEQVPDLGDQAQQQSLAELVSTPVETETVNVARAQFAGPGGAPTFLIIGSALIAVVVLMCFRGARFVRGREQAPDRASLVRRALTAGGVSVVAVGVIAVAVWNLLSPTPDPASLGEVVVATVVATLMNVAVFAVLFTVLGYAAGALASLSWLMLQVFSYGGVWMVETVPAPFGWLHPISPMTYVRDSMIAAFNGAPGFWSSTLVVALIGVAAFMLLMFLTRTRGGGEDRDVADESVEFGGAENVPDPVR</sequence>
<dbReference type="InterPro" id="IPR051328">
    <property type="entry name" value="T7SS_ABC-Transporter"/>
</dbReference>
<dbReference type="Proteomes" id="UP001347146">
    <property type="component" value="Unassembled WGS sequence"/>
</dbReference>